<feature type="transmembrane region" description="Helical" evidence="1">
    <location>
        <begin position="217"/>
        <end position="242"/>
    </location>
</feature>
<keyword evidence="2" id="KW-0732">Signal</keyword>
<feature type="chain" id="PRO_5025518311" description="Mid2 domain-containing protein" evidence="2">
    <location>
        <begin position="19"/>
        <end position="319"/>
    </location>
</feature>
<reference evidence="3" key="1">
    <citation type="journal article" date="2020" name="Stud. Mycol.">
        <title>101 Dothideomycetes genomes: a test case for predicting lifestyles and emergence of pathogens.</title>
        <authorList>
            <person name="Haridas S."/>
            <person name="Albert R."/>
            <person name="Binder M."/>
            <person name="Bloem J."/>
            <person name="Labutti K."/>
            <person name="Salamov A."/>
            <person name="Andreopoulos B."/>
            <person name="Baker S."/>
            <person name="Barry K."/>
            <person name="Bills G."/>
            <person name="Bluhm B."/>
            <person name="Cannon C."/>
            <person name="Castanera R."/>
            <person name="Culley D."/>
            <person name="Daum C."/>
            <person name="Ezra D."/>
            <person name="Gonzalez J."/>
            <person name="Henrissat B."/>
            <person name="Kuo A."/>
            <person name="Liang C."/>
            <person name="Lipzen A."/>
            <person name="Lutzoni F."/>
            <person name="Magnuson J."/>
            <person name="Mondo S."/>
            <person name="Nolan M."/>
            <person name="Ohm R."/>
            <person name="Pangilinan J."/>
            <person name="Park H.-J."/>
            <person name="Ramirez L."/>
            <person name="Alfaro M."/>
            <person name="Sun H."/>
            <person name="Tritt A."/>
            <person name="Yoshinaga Y."/>
            <person name="Zwiers L.-H."/>
            <person name="Turgeon B."/>
            <person name="Goodwin S."/>
            <person name="Spatafora J."/>
            <person name="Crous P."/>
            <person name="Grigoriev I."/>
        </authorList>
    </citation>
    <scope>NUCLEOTIDE SEQUENCE</scope>
    <source>
        <strain evidence="3">CBS 121739</strain>
    </source>
</reference>
<dbReference type="RefSeq" id="XP_033601694.1">
    <property type="nucleotide sequence ID" value="XM_033746878.1"/>
</dbReference>
<dbReference type="EMBL" id="ML996570">
    <property type="protein sequence ID" value="KAF2759243.1"/>
    <property type="molecule type" value="Genomic_DNA"/>
</dbReference>
<evidence type="ECO:0000313" key="3">
    <source>
        <dbReference type="EMBL" id="KAF2759243.1"/>
    </source>
</evidence>
<sequence length="319" mass="34826">MTKPSWICVMLFTTLISAQQCYYPDGTAITDPDLNVSCGRANEASACCGARDECYTNGLCKGNGDGWLNWFWRYGCTDRDWNAKTCGHFCTQFDRSGRSLVLQCSQTEFCCAYPDTVFLNVESNYTCCHDEERVFDAGKPVHLSGPSVYVDGVYSEFEKSDGATTTAPTSRVFSTFTSTIASATLTPVTLISSSPTLFSSMPVPSASPSTSSSPNRLAIGIGAGLGIPLGITLTAGLAFLIWRYKNRTKPQGPPCPPMYQEWLHQHGYKQTDPHGPYFAPTEPQEIHGAQFYELPLSGAEAMTMQQGPQELADVSRTKT</sequence>
<keyword evidence="1" id="KW-0812">Transmembrane</keyword>
<keyword evidence="1" id="KW-1133">Transmembrane helix</keyword>
<evidence type="ECO:0000256" key="1">
    <source>
        <dbReference type="SAM" id="Phobius"/>
    </source>
</evidence>
<evidence type="ECO:0000256" key="2">
    <source>
        <dbReference type="SAM" id="SignalP"/>
    </source>
</evidence>
<gene>
    <name evidence="3" type="ORF">EJ05DRAFT_499659</name>
</gene>
<proteinExistence type="predicted"/>
<dbReference type="Proteomes" id="UP000799437">
    <property type="component" value="Unassembled WGS sequence"/>
</dbReference>
<dbReference type="OrthoDB" id="3908081at2759"/>
<keyword evidence="1" id="KW-0472">Membrane</keyword>
<accession>A0A6A6W9A3</accession>
<protein>
    <recommendedName>
        <fullName evidence="5">Mid2 domain-containing protein</fullName>
    </recommendedName>
</protein>
<feature type="signal peptide" evidence="2">
    <location>
        <begin position="1"/>
        <end position="18"/>
    </location>
</feature>
<name>A0A6A6W9A3_9PEZI</name>
<dbReference type="AlphaFoldDB" id="A0A6A6W9A3"/>
<evidence type="ECO:0008006" key="5">
    <source>
        <dbReference type="Google" id="ProtNLM"/>
    </source>
</evidence>
<evidence type="ECO:0000313" key="4">
    <source>
        <dbReference type="Proteomes" id="UP000799437"/>
    </source>
</evidence>
<organism evidence="3 4">
    <name type="scientific">Pseudovirgaria hyperparasitica</name>
    <dbReference type="NCBI Taxonomy" id="470096"/>
    <lineage>
        <taxon>Eukaryota</taxon>
        <taxon>Fungi</taxon>
        <taxon>Dikarya</taxon>
        <taxon>Ascomycota</taxon>
        <taxon>Pezizomycotina</taxon>
        <taxon>Dothideomycetes</taxon>
        <taxon>Dothideomycetes incertae sedis</taxon>
        <taxon>Acrospermales</taxon>
        <taxon>Acrospermaceae</taxon>
        <taxon>Pseudovirgaria</taxon>
    </lineage>
</organism>
<keyword evidence="4" id="KW-1185">Reference proteome</keyword>
<dbReference type="GeneID" id="54487932"/>